<evidence type="ECO:0000256" key="4">
    <source>
        <dbReference type="PROSITE-ProRule" id="PRU00267"/>
    </source>
</evidence>
<reference evidence="7" key="1">
    <citation type="journal article" date="2020" name="Stud. Mycol.">
        <title>101 Dothideomycetes genomes: a test case for predicting lifestyles and emergence of pathogens.</title>
        <authorList>
            <person name="Haridas S."/>
            <person name="Albert R."/>
            <person name="Binder M."/>
            <person name="Bloem J."/>
            <person name="Labutti K."/>
            <person name="Salamov A."/>
            <person name="Andreopoulos B."/>
            <person name="Baker S."/>
            <person name="Barry K."/>
            <person name="Bills G."/>
            <person name="Bluhm B."/>
            <person name="Cannon C."/>
            <person name="Castanera R."/>
            <person name="Culley D."/>
            <person name="Daum C."/>
            <person name="Ezra D."/>
            <person name="Gonzalez J."/>
            <person name="Henrissat B."/>
            <person name="Kuo A."/>
            <person name="Liang C."/>
            <person name="Lipzen A."/>
            <person name="Lutzoni F."/>
            <person name="Magnuson J."/>
            <person name="Mondo S."/>
            <person name="Nolan M."/>
            <person name="Ohm R."/>
            <person name="Pangilinan J."/>
            <person name="Park H.-J."/>
            <person name="Ramirez L."/>
            <person name="Alfaro M."/>
            <person name="Sun H."/>
            <person name="Tritt A."/>
            <person name="Yoshinaga Y."/>
            <person name="Zwiers L.-H."/>
            <person name="Turgeon B."/>
            <person name="Goodwin S."/>
            <person name="Spatafora J."/>
            <person name="Crous P."/>
            <person name="Grigoriev I."/>
        </authorList>
    </citation>
    <scope>NUCLEOTIDE SEQUENCE</scope>
    <source>
        <strain evidence="7">CBS 260.36</strain>
    </source>
</reference>
<dbReference type="AlphaFoldDB" id="A0A9P4J136"/>
<evidence type="ECO:0000256" key="3">
    <source>
        <dbReference type="ARBA" id="ARBA00023163"/>
    </source>
</evidence>
<keyword evidence="2 4" id="KW-0238">DNA-binding</keyword>
<keyword evidence="8" id="KW-1185">Reference proteome</keyword>
<dbReference type="SUPFAM" id="SSF47095">
    <property type="entry name" value="HMG-box"/>
    <property type="match status" value="1"/>
</dbReference>
<dbReference type="Proteomes" id="UP000799439">
    <property type="component" value="Unassembled WGS sequence"/>
</dbReference>
<evidence type="ECO:0000313" key="8">
    <source>
        <dbReference type="Proteomes" id="UP000799439"/>
    </source>
</evidence>
<protein>
    <recommendedName>
        <fullName evidence="6">HMG box domain-containing protein</fullName>
    </recommendedName>
</protein>
<dbReference type="GO" id="GO:0005634">
    <property type="term" value="C:nucleus"/>
    <property type="evidence" value="ECO:0007669"/>
    <property type="project" value="UniProtKB-UniRule"/>
</dbReference>
<name>A0A9P4J136_9PEZI</name>
<keyword evidence="4" id="KW-0539">Nucleus</keyword>
<dbReference type="SMART" id="SM00398">
    <property type="entry name" value="HMG"/>
    <property type="match status" value="1"/>
</dbReference>
<evidence type="ECO:0000256" key="5">
    <source>
        <dbReference type="SAM" id="MobiDB-lite"/>
    </source>
</evidence>
<dbReference type="FunFam" id="1.10.30.10:FF:000041">
    <property type="entry name" value="HMG box family protein"/>
    <property type="match status" value="1"/>
</dbReference>
<dbReference type="PANTHER" id="PTHR10270">
    <property type="entry name" value="SOX TRANSCRIPTION FACTOR"/>
    <property type="match status" value="1"/>
</dbReference>
<dbReference type="InterPro" id="IPR009071">
    <property type="entry name" value="HMG_box_dom"/>
</dbReference>
<dbReference type="InterPro" id="IPR050140">
    <property type="entry name" value="SRY-related_HMG-box_TF-like"/>
</dbReference>
<dbReference type="GO" id="GO:0000978">
    <property type="term" value="F:RNA polymerase II cis-regulatory region sequence-specific DNA binding"/>
    <property type="evidence" value="ECO:0007669"/>
    <property type="project" value="TreeGrafter"/>
</dbReference>
<comment type="caution">
    <text evidence="7">The sequence shown here is derived from an EMBL/GenBank/DDBJ whole genome shotgun (WGS) entry which is preliminary data.</text>
</comment>
<keyword evidence="1" id="KW-0805">Transcription regulation</keyword>
<dbReference type="PROSITE" id="PS50118">
    <property type="entry name" value="HMG_BOX_2"/>
    <property type="match status" value="1"/>
</dbReference>
<feature type="region of interest" description="Disordered" evidence="5">
    <location>
        <begin position="94"/>
        <end position="122"/>
    </location>
</feature>
<dbReference type="GO" id="GO:0001228">
    <property type="term" value="F:DNA-binding transcription activator activity, RNA polymerase II-specific"/>
    <property type="evidence" value="ECO:0007669"/>
    <property type="project" value="TreeGrafter"/>
</dbReference>
<dbReference type="OrthoDB" id="6247875at2759"/>
<keyword evidence="3" id="KW-0804">Transcription</keyword>
<evidence type="ECO:0000256" key="1">
    <source>
        <dbReference type="ARBA" id="ARBA00023015"/>
    </source>
</evidence>
<accession>A0A9P4J136</accession>
<dbReference type="EMBL" id="ML996089">
    <property type="protein sequence ID" value="KAF2150469.1"/>
    <property type="molecule type" value="Genomic_DNA"/>
</dbReference>
<proteinExistence type="predicted"/>
<sequence length="361" mass="39823">MAANASAASTGPTAGQILTERLWGEIVRAWEQSKEVVLLLPVSCVVEMGEDGVALLAMRCRDDLRSSLEVVPSGISGFHRFSLLPEEITIEPNPTTPIAKIATSSSSSGKSGKPPRPPNSFILYRQHHHSDVVAANPNMHNNQISQIIGRMWQGESHAVKAEWKRAADRMKLQHEKDYPDYHYQPRKSSEKKRRMSKRKASKSNNESPAVRELQKYILSSPSPPALPEVSFDADGIGNVVFDPSDSDQLHLLEEALTRDLESNGTADLLGVNDVPGILDVVPSTAQEAETRLYGLLDNAAAVNVDIREIEDSLDELLEEQFNSVAAAAVARKTQAFRGAERFQSFIDDMPQQEWATNFVDI</sequence>
<gene>
    <name evidence="7" type="ORF">K461DRAFT_295749</name>
</gene>
<feature type="compositionally biased region" description="Low complexity" evidence="5">
    <location>
        <begin position="96"/>
        <end position="112"/>
    </location>
</feature>
<dbReference type="GO" id="GO:0030154">
    <property type="term" value="P:cell differentiation"/>
    <property type="evidence" value="ECO:0007669"/>
    <property type="project" value="TreeGrafter"/>
</dbReference>
<dbReference type="Gene3D" id="1.10.30.10">
    <property type="entry name" value="High mobility group box domain"/>
    <property type="match status" value="1"/>
</dbReference>
<feature type="region of interest" description="Disordered" evidence="5">
    <location>
        <begin position="174"/>
        <end position="210"/>
    </location>
</feature>
<dbReference type="PANTHER" id="PTHR10270:SF161">
    <property type="entry name" value="SEX-DETERMINING REGION Y PROTEIN"/>
    <property type="match status" value="1"/>
</dbReference>
<dbReference type="CDD" id="cd01389">
    <property type="entry name" value="HMG-box_ROX1-like"/>
    <property type="match status" value="1"/>
</dbReference>
<feature type="domain" description="HMG box" evidence="6">
    <location>
        <begin position="114"/>
        <end position="182"/>
    </location>
</feature>
<dbReference type="Pfam" id="PF00505">
    <property type="entry name" value="HMG_box"/>
    <property type="match status" value="1"/>
</dbReference>
<dbReference type="GO" id="GO:0000122">
    <property type="term" value="P:negative regulation of transcription by RNA polymerase II"/>
    <property type="evidence" value="ECO:0007669"/>
    <property type="project" value="TreeGrafter"/>
</dbReference>
<organism evidence="7 8">
    <name type="scientific">Myriangium duriaei CBS 260.36</name>
    <dbReference type="NCBI Taxonomy" id="1168546"/>
    <lineage>
        <taxon>Eukaryota</taxon>
        <taxon>Fungi</taxon>
        <taxon>Dikarya</taxon>
        <taxon>Ascomycota</taxon>
        <taxon>Pezizomycotina</taxon>
        <taxon>Dothideomycetes</taxon>
        <taxon>Dothideomycetidae</taxon>
        <taxon>Myriangiales</taxon>
        <taxon>Myriangiaceae</taxon>
        <taxon>Myriangium</taxon>
    </lineage>
</organism>
<evidence type="ECO:0000256" key="2">
    <source>
        <dbReference type="ARBA" id="ARBA00023125"/>
    </source>
</evidence>
<evidence type="ECO:0000313" key="7">
    <source>
        <dbReference type="EMBL" id="KAF2150469.1"/>
    </source>
</evidence>
<evidence type="ECO:0000259" key="6">
    <source>
        <dbReference type="PROSITE" id="PS50118"/>
    </source>
</evidence>
<dbReference type="InterPro" id="IPR036910">
    <property type="entry name" value="HMG_box_dom_sf"/>
</dbReference>
<feature type="DNA-binding region" description="HMG box" evidence="4">
    <location>
        <begin position="114"/>
        <end position="182"/>
    </location>
</feature>
<feature type="compositionally biased region" description="Basic residues" evidence="5">
    <location>
        <begin position="189"/>
        <end position="201"/>
    </location>
</feature>